<dbReference type="InterPro" id="IPR029063">
    <property type="entry name" value="SAM-dependent_MTases_sf"/>
</dbReference>
<dbReference type="FunFam" id="3.40.50.150:FF:000028">
    <property type="entry name" value="Ubiquinone biosynthesis O-methyltransferase"/>
    <property type="match status" value="1"/>
</dbReference>
<dbReference type="Gene3D" id="3.40.50.150">
    <property type="entry name" value="Vaccinia Virus protein VP39"/>
    <property type="match status" value="1"/>
</dbReference>
<evidence type="ECO:0000256" key="3">
    <source>
        <dbReference type="ARBA" id="ARBA00022688"/>
    </source>
</evidence>
<dbReference type="EMBL" id="AP024714">
    <property type="protein sequence ID" value="BCX81161.1"/>
    <property type="molecule type" value="Genomic_DNA"/>
</dbReference>
<reference evidence="8" key="1">
    <citation type="journal article" date="2024" name="Int. J. Syst. Evol. Microbiol.">
        <title>Methylomarinovum tepidoasis sp. nov., a moderately thermophilic methanotroph of the family Methylothermaceae isolated from a deep-sea hydrothermal field.</title>
        <authorList>
            <person name="Hirayama H."/>
            <person name="Takaki Y."/>
            <person name="Abe M."/>
            <person name="Miyazaki M."/>
            <person name="Uematsu K."/>
            <person name="Matsui Y."/>
            <person name="Takai K."/>
        </authorList>
    </citation>
    <scope>NUCLEOTIDE SEQUENCE [LARGE SCALE GENOMIC DNA]</scope>
    <source>
        <strain evidence="8">IT-9</strain>
    </source>
</reference>
<accession>A0AAU9BRM5</accession>
<name>A0AAU9BRM5_9GAMM</name>
<comment type="pathway">
    <text evidence="5">Cofactor biosynthesis; ubiquinone biosynthesis.</text>
</comment>
<evidence type="ECO:0000256" key="4">
    <source>
        <dbReference type="ARBA" id="ARBA00022691"/>
    </source>
</evidence>
<feature type="binding site" evidence="5">
    <location>
        <position position="38"/>
    </location>
    <ligand>
        <name>S-adenosyl-L-methionine</name>
        <dbReference type="ChEBI" id="CHEBI:59789"/>
    </ligand>
</feature>
<sequence>MSQENVHPEEISKFGNQAERWWDPEGELWTLHRVNPLRIQFIRETAAIEDKRIVDVGCGGGILSEALAKAGAAEVLGIDLSAELIDVAELHALEQGVDNVKYERISAEALAEREPESFDLVTCMEMLEHVPRPASVVAACARLVKPGGKVFFSTLNRNLKSYLLAIVGAEYLLGIIPKGTHEYEKFIRPSELAAWARAVDLEPVAIRGIEYNPLTRRFSLSGDIDVNYLMAFEKAS</sequence>
<proteinExistence type="inferred from homology"/>
<feature type="binding site" evidence="5">
    <location>
        <position position="79"/>
    </location>
    <ligand>
        <name>S-adenosyl-L-methionine</name>
        <dbReference type="ChEBI" id="CHEBI:59789"/>
    </ligand>
</feature>
<dbReference type="RefSeq" id="WP_317706097.1">
    <property type="nucleotide sequence ID" value="NZ_AP024714.1"/>
</dbReference>
<dbReference type="EC" id="2.1.1.64" evidence="5"/>
<protein>
    <recommendedName>
        <fullName evidence="5">Ubiquinone biosynthesis O-methyltransferase</fullName>
    </recommendedName>
    <alternativeName>
        <fullName evidence="5">2-polyprenyl-6-hydroxyphenol methylase</fullName>
        <ecNumber evidence="5">2.1.1.222</ecNumber>
    </alternativeName>
    <alternativeName>
        <fullName evidence="5">3-demethylubiquinone 3-O-methyltransferase</fullName>
        <ecNumber evidence="5">2.1.1.64</ecNumber>
    </alternativeName>
</protein>
<keyword evidence="3 5" id="KW-0831">Ubiquinone biosynthesis</keyword>
<dbReference type="InterPro" id="IPR013216">
    <property type="entry name" value="Methyltransf_11"/>
</dbReference>
<dbReference type="GO" id="GO:0032259">
    <property type="term" value="P:methylation"/>
    <property type="evidence" value="ECO:0007669"/>
    <property type="project" value="UniProtKB-KW"/>
</dbReference>
<dbReference type="KEGG" id="mcau:MIT9_P0739"/>
<comment type="catalytic activity">
    <reaction evidence="5">
        <text>a 3-(all-trans-polyprenyl)benzene-1,2-diol + S-adenosyl-L-methionine = a 2-methoxy-6-(all-trans-polyprenyl)phenol + S-adenosyl-L-homocysteine + H(+)</text>
        <dbReference type="Rhea" id="RHEA:31411"/>
        <dbReference type="Rhea" id="RHEA-COMP:9550"/>
        <dbReference type="Rhea" id="RHEA-COMP:9551"/>
        <dbReference type="ChEBI" id="CHEBI:15378"/>
        <dbReference type="ChEBI" id="CHEBI:57856"/>
        <dbReference type="ChEBI" id="CHEBI:59789"/>
        <dbReference type="ChEBI" id="CHEBI:62729"/>
        <dbReference type="ChEBI" id="CHEBI:62731"/>
        <dbReference type="EC" id="2.1.1.222"/>
    </reaction>
</comment>
<evidence type="ECO:0000256" key="2">
    <source>
        <dbReference type="ARBA" id="ARBA00022679"/>
    </source>
</evidence>
<dbReference type="AlphaFoldDB" id="A0AAU9BRM5"/>
<dbReference type="InterPro" id="IPR010233">
    <property type="entry name" value="UbiG_MeTrfase"/>
</dbReference>
<comment type="catalytic activity">
    <reaction evidence="5">
        <text>a 3-demethylubiquinol + S-adenosyl-L-methionine = a ubiquinol + S-adenosyl-L-homocysteine + H(+)</text>
        <dbReference type="Rhea" id="RHEA:44380"/>
        <dbReference type="Rhea" id="RHEA-COMP:9566"/>
        <dbReference type="Rhea" id="RHEA-COMP:10914"/>
        <dbReference type="ChEBI" id="CHEBI:15378"/>
        <dbReference type="ChEBI" id="CHEBI:17976"/>
        <dbReference type="ChEBI" id="CHEBI:57856"/>
        <dbReference type="ChEBI" id="CHEBI:59789"/>
        <dbReference type="ChEBI" id="CHEBI:84422"/>
        <dbReference type="EC" id="2.1.1.64"/>
    </reaction>
</comment>
<dbReference type="Proteomes" id="UP001321825">
    <property type="component" value="Chromosome"/>
</dbReference>
<feature type="domain" description="Methyltransferase type 11" evidence="6">
    <location>
        <begin position="54"/>
        <end position="152"/>
    </location>
</feature>
<organism evidence="7 8">
    <name type="scientific">Methylomarinovum caldicuralii</name>
    <dbReference type="NCBI Taxonomy" id="438856"/>
    <lineage>
        <taxon>Bacteria</taxon>
        <taxon>Pseudomonadati</taxon>
        <taxon>Pseudomonadota</taxon>
        <taxon>Gammaproteobacteria</taxon>
        <taxon>Methylococcales</taxon>
        <taxon>Methylothermaceae</taxon>
        <taxon>Methylomarinovum</taxon>
    </lineage>
</organism>
<dbReference type="NCBIfam" id="TIGR01983">
    <property type="entry name" value="UbiG"/>
    <property type="match status" value="1"/>
</dbReference>
<dbReference type="GO" id="GO:0102208">
    <property type="term" value="F:2-polyprenyl-6-hydroxyphenol methylase activity"/>
    <property type="evidence" value="ECO:0007669"/>
    <property type="project" value="UniProtKB-EC"/>
</dbReference>
<evidence type="ECO:0000313" key="8">
    <source>
        <dbReference type="Proteomes" id="UP001321825"/>
    </source>
</evidence>
<dbReference type="PANTHER" id="PTHR43464">
    <property type="entry name" value="METHYLTRANSFERASE"/>
    <property type="match status" value="1"/>
</dbReference>
<dbReference type="GO" id="GO:0061542">
    <property type="term" value="F:3-demethylubiquinol 3-O-methyltransferase activity"/>
    <property type="evidence" value="ECO:0007669"/>
    <property type="project" value="UniProtKB-UniRule"/>
</dbReference>
<dbReference type="CDD" id="cd02440">
    <property type="entry name" value="AdoMet_MTases"/>
    <property type="match status" value="1"/>
</dbReference>
<feature type="binding site" evidence="5">
    <location>
        <position position="57"/>
    </location>
    <ligand>
        <name>S-adenosyl-L-methionine</name>
        <dbReference type="ChEBI" id="CHEBI:59789"/>
    </ligand>
</feature>
<dbReference type="EC" id="2.1.1.222" evidence="5"/>
<dbReference type="HAMAP" id="MF_00472">
    <property type="entry name" value="UbiG"/>
    <property type="match status" value="1"/>
</dbReference>
<evidence type="ECO:0000259" key="6">
    <source>
        <dbReference type="Pfam" id="PF08241"/>
    </source>
</evidence>
<keyword evidence="4 5" id="KW-0949">S-adenosyl-L-methionine</keyword>
<keyword evidence="2 5" id="KW-0808">Transferase</keyword>
<dbReference type="PANTHER" id="PTHR43464:SF19">
    <property type="entry name" value="UBIQUINONE BIOSYNTHESIS O-METHYLTRANSFERASE, MITOCHONDRIAL"/>
    <property type="match status" value="1"/>
</dbReference>
<feature type="binding site" evidence="5">
    <location>
        <position position="124"/>
    </location>
    <ligand>
        <name>S-adenosyl-L-methionine</name>
        <dbReference type="ChEBI" id="CHEBI:59789"/>
    </ligand>
</feature>
<evidence type="ECO:0000313" key="7">
    <source>
        <dbReference type="EMBL" id="BCX81161.1"/>
    </source>
</evidence>
<gene>
    <name evidence="5" type="primary">ubiG</name>
    <name evidence="7" type="ORF">MIT9_P0739</name>
</gene>
<dbReference type="GO" id="GO:0010420">
    <property type="term" value="F:polyprenyldihydroxybenzoate methyltransferase activity"/>
    <property type="evidence" value="ECO:0007669"/>
    <property type="project" value="InterPro"/>
</dbReference>
<keyword evidence="1 5" id="KW-0489">Methyltransferase</keyword>
<evidence type="ECO:0000256" key="1">
    <source>
        <dbReference type="ARBA" id="ARBA00022603"/>
    </source>
</evidence>
<dbReference type="Pfam" id="PF08241">
    <property type="entry name" value="Methyltransf_11"/>
    <property type="match status" value="1"/>
</dbReference>
<dbReference type="SUPFAM" id="SSF53335">
    <property type="entry name" value="S-adenosyl-L-methionine-dependent methyltransferases"/>
    <property type="match status" value="1"/>
</dbReference>
<evidence type="ECO:0000256" key="5">
    <source>
        <dbReference type="HAMAP-Rule" id="MF_00472"/>
    </source>
</evidence>
<comment type="similarity">
    <text evidence="5">Belongs to the methyltransferase superfamily. UbiG/COQ3 family.</text>
</comment>
<keyword evidence="8" id="KW-1185">Reference proteome</keyword>
<comment type="function">
    <text evidence="5">O-methyltransferase that catalyzes the 2 O-methylation steps in the ubiquinone biosynthetic pathway.</text>
</comment>